<dbReference type="InterPro" id="IPR036890">
    <property type="entry name" value="HATPase_C_sf"/>
</dbReference>
<keyword evidence="9" id="KW-1133">Transmembrane helix</keyword>
<feature type="transmembrane region" description="Helical" evidence="9">
    <location>
        <begin position="68"/>
        <end position="93"/>
    </location>
</feature>
<dbReference type="GO" id="GO:0016301">
    <property type="term" value="F:kinase activity"/>
    <property type="evidence" value="ECO:0007669"/>
    <property type="project" value="UniProtKB-KW"/>
</dbReference>
<dbReference type="InterPro" id="IPR003594">
    <property type="entry name" value="HATPase_dom"/>
</dbReference>
<dbReference type="RefSeq" id="WP_344893174.1">
    <property type="nucleotide sequence ID" value="NZ_BAAAWD010000006.1"/>
</dbReference>
<dbReference type="EMBL" id="BAAAWD010000006">
    <property type="protein sequence ID" value="GAA3003371.1"/>
    <property type="molecule type" value="Genomic_DNA"/>
</dbReference>
<keyword evidence="5" id="KW-0547">Nucleotide-binding</keyword>
<proteinExistence type="predicted"/>
<evidence type="ECO:0000256" key="3">
    <source>
        <dbReference type="ARBA" id="ARBA00022553"/>
    </source>
</evidence>
<sequence>MPSASRRSVRDWLVDIGLFLAAAAVGALTLSDRLAAPPLDIPLWAFRLDQLVGVLSCVALWARRRWPVGLLLVLVVLSTFFELVAGAMLVALFTVAVHRSTRTTALVFALSMVTSVIFVMTRSMPGTPGVVLFTIGFVAQSAATGWGLFVQHRRRLLVSLRESAARAEAEVQQRVRETIAREIHDVLGHRLSLLSVHAGALEFNPDAPAEDIARAAGVIRQSAHQALQDLREVIGVLRAPAGELLQPSLDDIEELVAESRRAGMRVHLSRQVTGPVPARAGGTAYRIVQEALTNARKHARGAEVSVRTAGRPGEWLTVEVRNSASGVPAAPGGGSPGRGLVGLAERVDLAGGRLEHGPTAEGGWRLSAWLPWPA</sequence>
<evidence type="ECO:0000256" key="2">
    <source>
        <dbReference type="ARBA" id="ARBA00012438"/>
    </source>
</evidence>
<feature type="domain" description="Signal transduction histidine kinase subgroup 3 dimerisation and phosphoacceptor" evidence="11">
    <location>
        <begin position="176"/>
        <end position="241"/>
    </location>
</feature>
<dbReference type="Gene3D" id="1.20.5.1930">
    <property type="match status" value="1"/>
</dbReference>
<evidence type="ECO:0000256" key="8">
    <source>
        <dbReference type="ARBA" id="ARBA00023012"/>
    </source>
</evidence>
<dbReference type="Gene3D" id="3.30.565.10">
    <property type="entry name" value="Histidine kinase-like ATPase, C-terminal domain"/>
    <property type="match status" value="1"/>
</dbReference>
<dbReference type="Pfam" id="PF02518">
    <property type="entry name" value="HATPase_c"/>
    <property type="match status" value="1"/>
</dbReference>
<evidence type="ECO:0000259" key="11">
    <source>
        <dbReference type="Pfam" id="PF07730"/>
    </source>
</evidence>
<feature type="transmembrane region" description="Helical" evidence="9">
    <location>
        <begin position="105"/>
        <end position="124"/>
    </location>
</feature>
<evidence type="ECO:0000256" key="1">
    <source>
        <dbReference type="ARBA" id="ARBA00000085"/>
    </source>
</evidence>
<reference evidence="13" key="1">
    <citation type="journal article" date="2019" name="Int. J. Syst. Evol. Microbiol.">
        <title>The Global Catalogue of Microorganisms (GCM) 10K type strain sequencing project: providing services to taxonomists for standard genome sequencing and annotation.</title>
        <authorList>
            <consortium name="The Broad Institute Genomics Platform"/>
            <consortium name="The Broad Institute Genome Sequencing Center for Infectious Disease"/>
            <person name="Wu L."/>
            <person name="Ma J."/>
        </authorList>
    </citation>
    <scope>NUCLEOTIDE SEQUENCE [LARGE SCALE GENOMIC DNA]</scope>
    <source>
        <strain evidence="13">JCM 3106</strain>
    </source>
</reference>
<evidence type="ECO:0000256" key="6">
    <source>
        <dbReference type="ARBA" id="ARBA00022777"/>
    </source>
</evidence>
<feature type="domain" description="Histidine kinase/HSP90-like ATPase" evidence="10">
    <location>
        <begin position="284"/>
        <end position="372"/>
    </location>
</feature>
<comment type="caution">
    <text evidence="12">The sequence shown here is derived from an EMBL/GenBank/DDBJ whole genome shotgun (WGS) entry which is preliminary data.</text>
</comment>
<dbReference type="Proteomes" id="UP001499930">
    <property type="component" value="Unassembled WGS sequence"/>
</dbReference>
<evidence type="ECO:0000256" key="5">
    <source>
        <dbReference type="ARBA" id="ARBA00022741"/>
    </source>
</evidence>
<feature type="transmembrane region" description="Helical" evidence="9">
    <location>
        <begin position="130"/>
        <end position="150"/>
    </location>
</feature>
<keyword evidence="9" id="KW-0812">Transmembrane</keyword>
<evidence type="ECO:0000259" key="10">
    <source>
        <dbReference type="Pfam" id="PF02518"/>
    </source>
</evidence>
<comment type="catalytic activity">
    <reaction evidence="1">
        <text>ATP + protein L-histidine = ADP + protein N-phospho-L-histidine.</text>
        <dbReference type="EC" id="2.7.13.3"/>
    </reaction>
</comment>
<evidence type="ECO:0000256" key="4">
    <source>
        <dbReference type="ARBA" id="ARBA00022679"/>
    </source>
</evidence>
<name>A0ABP6KDK7_9ACTN</name>
<dbReference type="SUPFAM" id="SSF55874">
    <property type="entry name" value="ATPase domain of HSP90 chaperone/DNA topoisomerase II/histidine kinase"/>
    <property type="match status" value="1"/>
</dbReference>
<gene>
    <name evidence="12" type="ORF">GCM10017559_25970</name>
</gene>
<evidence type="ECO:0000313" key="12">
    <source>
        <dbReference type="EMBL" id="GAA3003371.1"/>
    </source>
</evidence>
<keyword evidence="7" id="KW-0067">ATP-binding</keyword>
<keyword evidence="13" id="KW-1185">Reference proteome</keyword>
<dbReference type="PANTHER" id="PTHR24421">
    <property type="entry name" value="NITRATE/NITRITE SENSOR PROTEIN NARX-RELATED"/>
    <property type="match status" value="1"/>
</dbReference>
<keyword evidence="3" id="KW-0597">Phosphoprotein</keyword>
<evidence type="ECO:0000256" key="7">
    <source>
        <dbReference type="ARBA" id="ARBA00022840"/>
    </source>
</evidence>
<dbReference type="Pfam" id="PF07730">
    <property type="entry name" value="HisKA_3"/>
    <property type="match status" value="1"/>
</dbReference>
<keyword evidence="8" id="KW-0902">Two-component regulatory system</keyword>
<keyword evidence="9" id="KW-0472">Membrane</keyword>
<keyword evidence="4" id="KW-0808">Transferase</keyword>
<dbReference type="PANTHER" id="PTHR24421:SF10">
    <property type="entry name" value="NITRATE_NITRITE SENSOR PROTEIN NARQ"/>
    <property type="match status" value="1"/>
</dbReference>
<organism evidence="12 13">
    <name type="scientific">Streptosporangium longisporum</name>
    <dbReference type="NCBI Taxonomy" id="46187"/>
    <lineage>
        <taxon>Bacteria</taxon>
        <taxon>Bacillati</taxon>
        <taxon>Actinomycetota</taxon>
        <taxon>Actinomycetes</taxon>
        <taxon>Streptosporangiales</taxon>
        <taxon>Streptosporangiaceae</taxon>
        <taxon>Streptosporangium</taxon>
    </lineage>
</organism>
<dbReference type="InterPro" id="IPR011712">
    <property type="entry name" value="Sig_transdc_His_kin_sub3_dim/P"/>
</dbReference>
<feature type="transmembrane region" description="Helical" evidence="9">
    <location>
        <begin position="43"/>
        <end position="62"/>
    </location>
</feature>
<feature type="transmembrane region" description="Helical" evidence="9">
    <location>
        <begin position="12"/>
        <end position="31"/>
    </location>
</feature>
<protein>
    <recommendedName>
        <fullName evidence="2">histidine kinase</fullName>
        <ecNumber evidence="2">2.7.13.3</ecNumber>
    </recommendedName>
</protein>
<dbReference type="EC" id="2.7.13.3" evidence="2"/>
<keyword evidence="6 12" id="KW-0418">Kinase</keyword>
<dbReference type="CDD" id="cd16917">
    <property type="entry name" value="HATPase_UhpB-NarQ-NarX-like"/>
    <property type="match status" value="1"/>
</dbReference>
<evidence type="ECO:0000256" key="9">
    <source>
        <dbReference type="SAM" id="Phobius"/>
    </source>
</evidence>
<evidence type="ECO:0000313" key="13">
    <source>
        <dbReference type="Proteomes" id="UP001499930"/>
    </source>
</evidence>
<accession>A0ABP6KDK7</accession>
<dbReference type="InterPro" id="IPR050482">
    <property type="entry name" value="Sensor_HK_TwoCompSys"/>
</dbReference>